<dbReference type="PANTHER" id="PTHR35802:SF1">
    <property type="entry name" value="PROTEASE SYNTHASE AND SPORULATION PROTEIN PAI 2"/>
    <property type="match status" value="1"/>
</dbReference>
<accession>A0A6A5YMR6</accession>
<dbReference type="Gene3D" id="2.30.110.10">
    <property type="entry name" value="Electron Transport, Fmn-binding Protein, Chain A"/>
    <property type="match status" value="1"/>
</dbReference>
<dbReference type="SUPFAM" id="SSF50475">
    <property type="entry name" value="FMN-binding split barrel"/>
    <property type="match status" value="1"/>
</dbReference>
<protein>
    <submittedName>
        <fullName evidence="1">Putative transcriptional regulator</fullName>
    </submittedName>
</protein>
<dbReference type="Pfam" id="PF04299">
    <property type="entry name" value="FMN_bind_2"/>
    <property type="match status" value="1"/>
</dbReference>
<organism evidence="1 2">
    <name type="scientific">Lophiotrema nucula</name>
    <dbReference type="NCBI Taxonomy" id="690887"/>
    <lineage>
        <taxon>Eukaryota</taxon>
        <taxon>Fungi</taxon>
        <taxon>Dikarya</taxon>
        <taxon>Ascomycota</taxon>
        <taxon>Pezizomycotina</taxon>
        <taxon>Dothideomycetes</taxon>
        <taxon>Pleosporomycetidae</taxon>
        <taxon>Pleosporales</taxon>
        <taxon>Lophiotremataceae</taxon>
        <taxon>Lophiotrema</taxon>
    </lineage>
</organism>
<dbReference type="OrthoDB" id="2101473at2759"/>
<sequence length="258" mass="29564">MHIPAVNAIKRPETLHAFVRQNPLGLLTTAIRSQSHPFLQASHIPWILDTDHGQHGRLRGHIARQNPQAKAIIENLSVTSTSDFKEGEGSILPEEVMIMFNGPVHHYITPQFYVKTKPETGKVVPTWDYEAVEVYGKARIYHDPKAEVAIAFLSRQIRDLSEFMERNVMEYETPWKVDDAPERYVDILMKNIIGIEIEITRIAGRAKWSQEKPAGDREGLIEGFAKLEKSEGAILSQKIKEQARMFDEEKARKKEEER</sequence>
<proteinExistence type="predicted"/>
<dbReference type="InterPro" id="IPR012349">
    <property type="entry name" value="Split_barrel_FMN-bd"/>
</dbReference>
<dbReference type="InterPro" id="IPR007396">
    <property type="entry name" value="TR_PAI2-type"/>
</dbReference>
<gene>
    <name evidence="1" type="ORF">BDV96DRAFT_504725</name>
</gene>
<dbReference type="PIRSF" id="PIRSF010372">
    <property type="entry name" value="PaiB"/>
    <property type="match status" value="1"/>
</dbReference>
<evidence type="ECO:0000313" key="2">
    <source>
        <dbReference type="Proteomes" id="UP000799770"/>
    </source>
</evidence>
<evidence type="ECO:0000313" key="1">
    <source>
        <dbReference type="EMBL" id="KAF2108280.1"/>
    </source>
</evidence>
<reference evidence="1" key="1">
    <citation type="journal article" date="2020" name="Stud. Mycol.">
        <title>101 Dothideomycetes genomes: a test case for predicting lifestyles and emergence of pathogens.</title>
        <authorList>
            <person name="Haridas S."/>
            <person name="Albert R."/>
            <person name="Binder M."/>
            <person name="Bloem J."/>
            <person name="Labutti K."/>
            <person name="Salamov A."/>
            <person name="Andreopoulos B."/>
            <person name="Baker S."/>
            <person name="Barry K."/>
            <person name="Bills G."/>
            <person name="Bluhm B."/>
            <person name="Cannon C."/>
            <person name="Castanera R."/>
            <person name="Culley D."/>
            <person name="Daum C."/>
            <person name="Ezra D."/>
            <person name="Gonzalez J."/>
            <person name="Henrissat B."/>
            <person name="Kuo A."/>
            <person name="Liang C."/>
            <person name="Lipzen A."/>
            <person name="Lutzoni F."/>
            <person name="Magnuson J."/>
            <person name="Mondo S."/>
            <person name="Nolan M."/>
            <person name="Ohm R."/>
            <person name="Pangilinan J."/>
            <person name="Park H.-J."/>
            <person name="Ramirez L."/>
            <person name="Alfaro M."/>
            <person name="Sun H."/>
            <person name="Tritt A."/>
            <person name="Yoshinaga Y."/>
            <person name="Zwiers L.-H."/>
            <person name="Turgeon B."/>
            <person name="Goodwin S."/>
            <person name="Spatafora J."/>
            <person name="Crous P."/>
            <person name="Grigoriev I."/>
        </authorList>
    </citation>
    <scope>NUCLEOTIDE SEQUENCE</scope>
    <source>
        <strain evidence="1">CBS 627.86</strain>
    </source>
</reference>
<name>A0A6A5YMR6_9PLEO</name>
<dbReference type="AlphaFoldDB" id="A0A6A5YMR6"/>
<dbReference type="Proteomes" id="UP000799770">
    <property type="component" value="Unassembled WGS sequence"/>
</dbReference>
<dbReference type="EMBL" id="ML977348">
    <property type="protein sequence ID" value="KAF2108280.1"/>
    <property type="molecule type" value="Genomic_DNA"/>
</dbReference>
<dbReference type="PANTHER" id="PTHR35802">
    <property type="entry name" value="PROTEASE SYNTHASE AND SPORULATION PROTEIN PAI 2"/>
    <property type="match status" value="1"/>
</dbReference>
<keyword evidence="2" id="KW-1185">Reference proteome</keyword>